<keyword evidence="4" id="KW-1185">Reference proteome</keyword>
<organism evidence="3 4">
    <name type="scientific">Flavobacterium sufflavum</name>
    <dbReference type="NCBI Taxonomy" id="1921138"/>
    <lineage>
        <taxon>Bacteria</taxon>
        <taxon>Pseudomonadati</taxon>
        <taxon>Bacteroidota</taxon>
        <taxon>Flavobacteriia</taxon>
        <taxon>Flavobacteriales</taxon>
        <taxon>Flavobacteriaceae</taxon>
        <taxon>Flavobacterium</taxon>
    </lineage>
</organism>
<proteinExistence type="predicted"/>
<dbReference type="EMBL" id="SACJ01000004">
    <property type="protein sequence ID" value="RVT76515.1"/>
    <property type="molecule type" value="Genomic_DNA"/>
</dbReference>
<reference evidence="3 4" key="1">
    <citation type="submission" date="2019-01" db="EMBL/GenBank/DDBJ databases">
        <authorList>
            <person name="Chen W.-M."/>
        </authorList>
    </citation>
    <scope>NUCLEOTIDE SEQUENCE [LARGE SCALE GENOMIC DNA]</scope>
    <source>
        <strain evidence="3 4">BBQ-12</strain>
    </source>
</reference>
<feature type="domain" description="Putative zinc ribbon" evidence="2">
    <location>
        <begin position="8"/>
        <end position="86"/>
    </location>
</feature>
<dbReference type="RefSeq" id="WP_128194545.1">
    <property type="nucleotide sequence ID" value="NZ_SACJ01000004.1"/>
</dbReference>
<comment type="caution">
    <text evidence="3">The sequence shown here is derived from an EMBL/GenBank/DDBJ whole genome shotgun (WGS) entry which is preliminary data.</text>
</comment>
<dbReference type="Pfam" id="PF12674">
    <property type="entry name" value="Zn_ribbon_2"/>
    <property type="match status" value="1"/>
</dbReference>
<feature type="region of interest" description="Disordered" evidence="1">
    <location>
        <begin position="1"/>
        <end position="26"/>
    </location>
</feature>
<dbReference type="Proteomes" id="UP000285211">
    <property type="component" value="Unassembled WGS sequence"/>
</dbReference>
<dbReference type="OrthoDB" id="9801008at2"/>
<evidence type="ECO:0000256" key="1">
    <source>
        <dbReference type="SAM" id="MobiDB-lite"/>
    </source>
</evidence>
<evidence type="ECO:0000259" key="2">
    <source>
        <dbReference type="Pfam" id="PF12674"/>
    </source>
</evidence>
<protein>
    <recommendedName>
        <fullName evidence="2">Putative zinc ribbon domain-containing protein</fullName>
    </recommendedName>
</protein>
<evidence type="ECO:0000313" key="4">
    <source>
        <dbReference type="Proteomes" id="UP000285211"/>
    </source>
</evidence>
<dbReference type="AlphaFoldDB" id="A0A437KVS7"/>
<dbReference type="InterPro" id="IPR025868">
    <property type="entry name" value="Zn_ribbon_dom_put"/>
</dbReference>
<gene>
    <name evidence="3" type="ORF">EOD40_08400</name>
</gene>
<name>A0A437KVS7_9FLAO</name>
<evidence type="ECO:0000313" key="3">
    <source>
        <dbReference type="EMBL" id="RVT76515.1"/>
    </source>
</evidence>
<feature type="compositionally biased region" description="Polar residues" evidence="1">
    <location>
        <begin position="1"/>
        <end position="10"/>
    </location>
</feature>
<sequence length="88" mass="9866">MEKTYKNCQSCGMPLNKDKNGGGTNADGTKSRMFCSKCFENGNFTLPDITVDEMKELVKGKLKEFGFPGFLAGFFTKGIPKLERWKNN</sequence>
<accession>A0A437KVS7</accession>